<keyword evidence="2" id="KW-1185">Reference proteome</keyword>
<dbReference type="InParanoid" id="K3X1Y7"/>
<dbReference type="EnsemblProtists" id="PYU1_T011236">
    <property type="protein sequence ID" value="PYU1_T011236"/>
    <property type="gene ID" value="PYU1_G011211"/>
</dbReference>
<name>K3X1Y7_GLOUD</name>
<proteinExistence type="predicted"/>
<sequence>MGFAREDANASVLACGDNPDKCMVWIVSHLEEKQFLSDLNQASIESELSKRAEEKELKAQEHETMKKAKAFTALFTTSYMLSADSSAIKLKAMLSDAIGDVDPDSLLRVALTKLLKLEAQAIKWYKESSKCYLLQVAERLEASFGAHDVLQCCSKISNAATSSCAFVATLHDEERHLSKALFDMPENHGGVPIVFLKADKDMQFSLDDDGFEVVELDLTGDD</sequence>
<reference evidence="1" key="3">
    <citation type="submission" date="2015-02" db="UniProtKB">
        <authorList>
            <consortium name="EnsemblProtists"/>
        </authorList>
    </citation>
    <scope>IDENTIFICATION</scope>
    <source>
        <strain evidence="1">DAOM BR144</strain>
    </source>
</reference>
<dbReference type="AlphaFoldDB" id="K3X1Y7"/>
<reference evidence="2" key="1">
    <citation type="journal article" date="2010" name="Genome Biol.">
        <title>Genome sequence of the necrotrophic plant pathogen Pythium ultimum reveals original pathogenicity mechanisms and effector repertoire.</title>
        <authorList>
            <person name="Levesque C.A."/>
            <person name="Brouwer H."/>
            <person name="Cano L."/>
            <person name="Hamilton J.P."/>
            <person name="Holt C."/>
            <person name="Huitema E."/>
            <person name="Raffaele S."/>
            <person name="Robideau G.P."/>
            <person name="Thines M."/>
            <person name="Win J."/>
            <person name="Zerillo M.M."/>
            <person name="Beakes G.W."/>
            <person name="Boore J.L."/>
            <person name="Busam D."/>
            <person name="Dumas B."/>
            <person name="Ferriera S."/>
            <person name="Fuerstenberg S.I."/>
            <person name="Gachon C.M."/>
            <person name="Gaulin E."/>
            <person name="Govers F."/>
            <person name="Grenville-Briggs L."/>
            <person name="Horner N."/>
            <person name="Hostetler J."/>
            <person name="Jiang R.H."/>
            <person name="Johnson J."/>
            <person name="Krajaejun T."/>
            <person name="Lin H."/>
            <person name="Meijer H.J."/>
            <person name="Moore B."/>
            <person name="Morris P."/>
            <person name="Phuntmart V."/>
            <person name="Puiu D."/>
            <person name="Shetty J."/>
            <person name="Stajich J.E."/>
            <person name="Tripathy S."/>
            <person name="Wawra S."/>
            <person name="van West P."/>
            <person name="Whitty B.R."/>
            <person name="Coutinho P.M."/>
            <person name="Henrissat B."/>
            <person name="Martin F."/>
            <person name="Thomas P.D."/>
            <person name="Tyler B.M."/>
            <person name="De Vries R.P."/>
            <person name="Kamoun S."/>
            <person name="Yandell M."/>
            <person name="Tisserat N."/>
            <person name="Buell C.R."/>
        </authorList>
    </citation>
    <scope>NUCLEOTIDE SEQUENCE</scope>
    <source>
        <strain evidence="2">DAOM:BR144</strain>
    </source>
</reference>
<dbReference type="VEuPathDB" id="FungiDB:PYU1_G011211"/>
<evidence type="ECO:0008006" key="3">
    <source>
        <dbReference type="Google" id="ProtNLM"/>
    </source>
</evidence>
<evidence type="ECO:0000313" key="1">
    <source>
        <dbReference type="EnsemblProtists" id="PYU1_T011236"/>
    </source>
</evidence>
<dbReference type="HOGENOM" id="CLU_089544_0_0_1"/>
<accession>K3X1Y7</accession>
<dbReference type="EMBL" id="GL376562">
    <property type="status" value="NOT_ANNOTATED_CDS"/>
    <property type="molecule type" value="Genomic_DNA"/>
</dbReference>
<evidence type="ECO:0000313" key="2">
    <source>
        <dbReference type="Proteomes" id="UP000019132"/>
    </source>
</evidence>
<dbReference type="Proteomes" id="UP000019132">
    <property type="component" value="Unassembled WGS sequence"/>
</dbReference>
<dbReference type="eggNOG" id="ENOG502RYXQ">
    <property type="taxonomic scope" value="Eukaryota"/>
</dbReference>
<organism evidence="1 2">
    <name type="scientific">Globisporangium ultimum (strain ATCC 200006 / CBS 805.95 / DAOM BR144)</name>
    <name type="common">Pythium ultimum</name>
    <dbReference type="NCBI Taxonomy" id="431595"/>
    <lineage>
        <taxon>Eukaryota</taxon>
        <taxon>Sar</taxon>
        <taxon>Stramenopiles</taxon>
        <taxon>Oomycota</taxon>
        <taxon>Peronosporomycetes</taxon>
        <taxon>Pythiales</taxon>
        <taxon>Pythiaceae</taxon>
        <taxon>Globisporangium</taxon>
    </lineage>
</organism>
<reference evidence="2" key="2">
    <citation type="submission" date="2010-04" db="EMBL/GenBank/DDBJ databases">
        <authorList>
            <person name="Buell R."/>
            <person name="Hamilton J."/>
            <person name="Hostetler J."/>
        </authorList>
    </citation>
    <scope>NUCLEOTIDE SEQUENCE [LARGE SCALE GENOMIC DNA]</scope>
    <source>
        <strain evidence="2">DAOM:BR144</strain>
    </source>
</reference>
<protein>
    <recommendedName>
        <fullName evidence="3">UBA domain-containing protein</fullName>
    </recommendedName>
</protein>